<dbReference type="AlphaFoldDB" id="A0A127Q249"/>
<dbReference type="KEGG" id="cpra:CPter91_1693"/>
<dbReference type="STRING" id="279113.CPter91_1693"/>
<evidence type="ECO:0000256" key="1">
    <source>
        <dbReference type="SAM" id="MobiDB-lite"/>
    </source>
</evidence>
<reference evidence="2 3" key="1">
    <citation type="submission" date="2015-11" db="EMBL/GenBank/DDBJ databases">
        <title>Exploring the genomic traits of fungus-feeding bacterial genus Collimonas.</title>
        <authorList>
            <person name="Song C."/>
            <person name="Schmidt R."/>
            <person name="de Jager V."/>
            <person name="Krzyzanowska D."/>
            <person name="Jongedijk E."/>
            <person name="Cankar K."/>
            <person name="Beekwilder J."/>
            <person name="van Veen A."/>
            <person name="de Boer W."/>
            <person name="van Veen J.A."/>
            <person name="Garbeva P."/>
        </authorList>
    </citation>
    <scope>NUCLEOTIDE SEQUENCE [LARGE SCALE GENOMIC DNA]</scope>
    <source>
        <strain evidence="2 3">Ter91</strain>
    </source>
</reference>
<name>A0A127Q249_9BURK</name>
<gene>
    <name evidence="2" type="ORF">CPter91_1693</name>
</gene>
<feature type="region of interest" description="Disordered" evidence="1">
    <location>
        <begin position="23"/>
        <end position="46"/>
    </location>
</feature>
<dbReference type="Proteomes" id="UP000074561">
    <property type="component" value="Chromosome"/>
</dbReference>
<proteinExistence type="predicted"/>
<sequence length="46" mass="5157">MCQRQRSPNPPAAARNILSAQNGRQDIFYPHSSDSAENSQQLNIFP</sequence>
<dbReference type="EMBL" id="CP013234">
    <property type="protein sequence ID" value="AMP04066.1"/>
    <property type="molecule type" value="Genomic_DNA"/>
</dbReference>
<evidence type="ECO:0000313" key="3">
    <source>
        <dbReference type="Proteomes" id="UP000074561"/>
    </source>
</evidence>
<evidence type="ECO:0000313" key="2">
    <source>
        <dbReference type="EMBL" id="AMP04066.1"/>
    </source>
</evidence>
<accession>A0A127Q249</accession>
<protein>
    <submittedName>
        <fullName evidence="2">Uncharacterized protein</fullName>
    </submittedName>
</protein>
<organism evidence="2 3">
    <name type="scientific">Collimonas pratensis</name>
    <dbReference type="NCBI Taxonomy" id="279113"/>
    <lineage>
        <taxon>Bacteria</taxon>
        <taxon>Pseudomonadati</taxon>
        <taxon>Pseudomonadota</taxon>
        <taxon>Betaproteobacteria</taxon>
        <taxon>Burkholderiales</taxon>
        <taxon>Oxalobacteraceae</taxon>
        <taxon>Collimonas</taxon>
    </lineage>
</organism>
<feature type="compositionally biased region" description="Polar residues" evidence="1">
    <location>
        <begin position="32"/>
        <end position="46"/>
    </location>
</feature>